<gene>
    <name evidence="7" type="primary">aroK</name>
    <name evidence="8" type="ORF">SAMN02745124_02524</name>
</gene>
<dbReference type="GO" id="GO:0009073">
    <property type="term" value="P:aromatic amino acid family biosynthetic process"/>
    <property type="evidence" value="ECO:0007669"/>
    <property type="project" value="UniProtKB-KW"/>
</dbReference>
<protein>
    <recommendedName>
        <fullName evidence="7">Shikimate kinase</fullName>
        <shortName evidence="7">SK</shortName>
        <ecNumber evidence="7">2.7.1.71</ecNumber>
    </recommendedName>
</protein>
<dbReference type="GO" id="GO:0004765">
    <property type="term" value="F:shikimate kinase activity"/>
    <property type="evidence" value="ECO:0007669"/>
    <property type="project" value="UniProtKB-UniRule"/>
</dbReference>
<comment type="subunit">
    <text evidence="7">Monomer.</text>
</comment>
<keyword evidence="4 7" id="KW-0418">Kinase</keyword>
<comment type="subcellular location">
    <subcellularLocation>
        <location evidence="7">Cytoplasm</location>
    </subcellularLocation>
</comment>
<keyword evidence="3 7" id="KW-0547">Nucleotide-binding</keyword>
<dbReference type="InterPro" id="IPR031322">
    <property type="entry name" value="Shikimate/glucono_kinase"/>
</dbReference>
<dbReference type="InterPro" id="IPR027417">
    <property type="entry name" value="P-loop_NTPase"/>
</dbReference>
<keyword evidence="7" id="KW-0460">Magnesium</keyword>
<dbReference type="OrthoDB" id="9806583at2"/>
<keyword evidence="7" id="KW-0963">Cytoplasm</keyword>
<dbReference type="InterPro" id="IPR000623">
    <property type="entry name" value="Shikimate_kinase/TSH1"/>
</dbReference>
<dbReference type="HAMAP" id="MF_00109">
    <property type="entry name" value="Shikimate_kinase"/>
    <property type="match status" value="1"/>
</dbReference>
<evidence type="ECO:0000256" key="2">
    <source>
        <dbReference type="ARBA" id="ARBA00022679"/>
    </source>
</evidence>
<feature type="binding site" evidence="7">
    <location>
        <position position="34"/>
    </location>
    <ligand>
        <name>substrate</name>
    </ligand>
</feature>
<name>A0A1M5WVM2_9BACT</name>
<evidence type="ECO:0000256" key="5">
    <source>
        <dbReference type="ARBA" id="ARBA00022840"/>
    </source>
</evidence>
<evidence type="ECO:0000313" key="8">
    <source>
        <dbReference type="EMBL" id="SHH91184.1"/>
    </source>
</evidence>
<keyword evidence="6 7" id="KW-0057">Aromatic amino acid biosynthesis</keyword>
<comment type="function">
    <text evidence="7">Catalyzes the specific phosphorylation of the 3-hydroxyl group of shikimic acid using ATP as a cosubstrate.</text>
</comment>
<keyword evidence="7" id="KW-0479">Metal-binding</keyword>
<dbReference type="EC" id="2.7.1.71" evidence="7"/>
<dbReference type="PANTHER" id="PTHR21087">
    <property type="entry name" value="SHIKIMATE KINASE"/>
    <property type="match status" value="1"/>
</dbReference>
<dbReference type="STRING" id="1121409.SAMN02745124_02524"/>
<dbReference type="EMBL" id="FQXS01000015">
    <property type="protein sequence ID" value="SHH91184.1"/>
    <property type="molecule type" value="Genomic_DNA"/>
</dbReference>
<dbReference type="UniPathway" id="UPA00053">
    <property type="reaction ID" value="UER00088"/>
</dbReference>
<dbReference type="Gene3D" id="3.40.50.300">
    <property type="entry name" value="P-loop containing nucleotide triphosphate hydrolases"/>
    <property type="match status" value="1"/>
</dbReference>
<evidence type="ECO:0000256" key="4">
    <source>
        <dbReference type="ARBA" id="ARBA00022777"/>
    </source>
</evidence>
<evidence type="ECO:0000256" key="7">
    <source>
        <dbReference type="HAMAP-Rule" id="MF_00109"/>
    </source>
</evidence>
<evidence type="ECO:0000256" key="1">
    <source>
        <dbReference type="ARBA" id="ARBA00022605"/>
    </source>
</evidence>
<dbReference type="PANTHER" id="PTHR21087:SF16">
    <property type="entry name" value="SHIKIMATE KINASE 1, CHLOROPLASTIC"/>
    <property type="match status" value="1"/>
</dbReference>
<keyword evidence="9" id="KW-1185">Reference proteome</keyword>
<keyword evidence="1 7" id="KW-0028">Amino-acid biosynthesis</keyword>
<dbReference type="CDD" id="cd00464">
    <property type="entry name" value="SK"/>
    <property type="match status" value="1"/>
</dbReference>
<dbReference type="GO" id="GO:0008652">
    <property type="term" value="P:amino acid biosynthetic process"/>
    <property type="evidence" value="ECO:0007669"/>
    <property type="project" value="UniProtKB-KW"/>
</dbReference>
<feature type="binding site" evidence="7">
    <location>
        <begin position="12"/>
        <end position="17"/>
    </location>
    <ligand>
        <name>ATP</name>
        <dbReference type="ChEBI" id="CHEBI:30616"/>
    </ligand>
</feature>
<comment type="cofactor">
    <cofactor evidence="7">
        <name>Mg(2+)</name>
        <dbReference type="ChEBI" id="CHEBI:18420"/>
    </cofactor>
    <text evidence="7">Binds 1 Mg(2+) ion per subunit.</text>
</comment>
<dbReference type="AlphaFoldDB" id="A0A1M5WVM2"/>
<keyword evidence="5 7" id="KW-0067">ATP-binding</keyword>
<feature type="binding site" evidence="7">
    <location>
        <position position="138"/>
    </location>
    <ligand>
        <name>substrate</name>
    </ligand>
</feature>
<dbReference type="PRINTS" id="PR01100">
    <property type="entry name" value="SHIKIMTKNASE"/>
</dbReference>
<comment type="catalytic activity">
    <reaction evidence="7">
        <text>shikimate + ATP = 3-phosphoshikimate + ADP + H(+)</text>
        <dbReference type="Rhea" id="RHEA:13121"/>
        <dbReference type="ChEBI" id="CHEBI:15378"/>
        <dbReference type="ChEBI" id="CHEBI:30616"/>
        <dbReference type="ChEBI" id="CHEBI:36208"/>
        <dbReference type="ChEBI" id="CHEBI:145989"/>
        <dbReference type="ChEBI" id="CHEBI:456216"/>
        <dbReference type="EC" id="2.7.1.71"/>
    </reaction>
</comment>
<sequence>MADNIVLIGFMAVGKGRTARELSRQTGRFAVDCDDLIESLVKMNIADIFATHGELYFRALEGRVARWLAECVSATIVSTGGGFAAVADLGRIGTIVHLHSEFDAIIAAIRGHPRARQKIKKRPLLQDLDQARRLYDRRRQLYRQVADLQIDVTGRPVSLVAAEIIERTGLKVPLPVSER</sequence>
<feature type="binding site" evidence="7">
    <location>
        <position position="155"/>
    </location>
    <ligand>
        <name>ATP</name>
        <dbReference type="ChEBI" id="CHEBI:30616"/>
    </ligand>
</feature>
<dbReference type="GO" id="GO:0005829">
    <property type="term" value="C:cytosol"/>
    <property type="evidence" value="ECO:0007669"/>
    <property type="project" value="TreeGrafter"/>
</dbReference>
<dbReference type="Pfam" id="PF01202">
    <property type="entry name" value="SKI"/>
    <property type="match status" value="1"/>
</dbReference>
<accession>A0A1M5WVM2</accession>
<reference evidence="8 9" key="1">
    <citation type="submission" date="2016-11" db="EMBL/GenBank/DDBJ databases">
        <authorList>
            <person name="Jaros S."/>
            <person name="Januszkiewicz K."/>
            <person name="Wedrychowicz H."/>
        </authorList>
    </citation>
    <scope>NUCLEOTIDE SEQUENCE [LARGE SCALE GENOMIC DNA]</scope>
    <source>
        <strain evidence="8 9">DSM 9705</strain>
    </source>
</reference>
<dbReference type="GO" id="GO:0009423">
    <property type="term" value="P:chorismate biosynthetic process"/>
    <property type="evidence" value="ECO:0007669"/>
    <property type="project" value="UniProtKB-UniRule"/>
</dbReference>
<comment type="caution">
    <text evidence="7">Lacks conserved residue(s) required for the propagation of feature annotation.</text>
</comment>
<feature type="binding site" evidence="7">
    <location>
        <position position="122"/>
    </location>
    <ligand>
        <name>ATP</name>
        <dbReference type="ChEBI" id="CHEBI:30616"/>
    </ligand>
</feature>
<comment type="similarity">
    <text evidence="7">Belongs to the shikimate kinase family.</text>
</comment>
<keyword evidence="2 7" id="KW-0808">Transferase</keyword>
<evidence type="ECO:0000256" key="6">
    <source>
        <dbReference type="ARBA" id="ARBA00023141"/>
    </source>
</evidence>
<evidence type="ECO:0000256" key="3">
    <source>
        <dbReference type="ARBA" id="ARBA00022741"/>
    </source>
</evidence>
<evidence type="ECO:0000313" key="9">
    <source>
        <dbReference type="Proteomes" id="UP000184139"/>
    </source>
</evidence>
<feature type="binding site" evidence="7">
    <location>
        <position position="81"/>
    </location>
    <ligand>
        <name>substrate</name>
    </ligand>
</feature>
<comment type="pathway">
    <text evidence="7">Metabolic intermediate biosynthesis; chorismate biosynthesis; chorismate from D-erythrose 4-phosphate and phosphoenolpyruvate: step 5/7.</text>
</comment>
<dbReference type="RefSeq" id="WP_073376550.1">
    <property type="nucleotide sequence ID" value="NZ_FQXS01000015.1"/>
</dbReference>
<feature type="binding site" evidence="7">
    <location>
        <position position="58"/>
    </location>
    <ligand>
        <name>substrate</name>
    </ligand>
</feature>
<dbReference type="SUPFAM" id="SSF52540">
    <property type="entry name" value="P-loop containing nucleoside triphosphate hydrolases"/>
    <property type="match status" value="1"/>
</dbReference>
<dbReference type="GO" id="GO:0005524">
    <property type="term" value="F:ATP binding"/>
    <property type="evidence" value="ECO:0007669"/>
    <property type="project" value="UniProtKB-UniRule"/>
</dbReference>
<organism evidence="8 9">
    <name type="scientific">Desulfofustis glycolicus DSM 9705</name>
    <dbReference type="NCBI Taxonomy" id="1121409"/>
    <lineage>
        <taxon>Bacteria</taxon>
        <taxon>Pseudomonadati</taxon>
        <taxon>Thermodesulfobacteriota</taxon>
        <taxon>Desulfobulbia</taxon>
        <taxon>Desulfobulbales</taxon>
        <taxon>Desulfocapsaceae</taxon>
        <taxon>Desulfofustis</taxon>
    </lineage>
</organism>
<proteinExistence type="inferred from homology"/>
<dbReference type="GO" id="GO:0000287">
    <property type="term" value="F:magnesium ion binding"/>
    <property type="evidence" value="ECO:0007669"/>
    <property type="project" value="UniProtKB-UniRule"/>
</dbReference>
<dbReference type="Proteomes" id="UP000184139">
    <property type="component" value="Unassembled WGS sequence"/>
</dbReference>